<dbReference type="EMBL" id="QKRB01000044">
    <property type="protein sequence ID" value="PZD95651.1"/>
    <property type="molecule type" value="Genomic_DNA"/>
</dbReference>
<dbReference type="PANTHER" id="PTHR36842:SF1">
    <property type="entry name" value="PROTEIN TOLB"/>
    <property type="match status" value="1"/>
</dbReference>
<reference evidence="3 4" key="1">
    <citation type="submission" date="2018-06" db="EMBL/GenBank/DDBJ databases">
        <title>Paenibacillus imtechensis sp. nov.</title>
        <authorList>
            <person name="Pinnaka A.K."/>
            <person name="Singh H."/>
            <person name="Kaur M."/>
        </authorList>
    </citation>
    <scope>NUCLEOTIDE SEQUENCE [LARGE SCALE GENOMIC DNA]</scope>
    <source>
        <strain evidence="3 4">SMB1</strain>
    </source>
</reference>
<keyword evidence="4" id="KW-1185">Reference proteome</keyword>
<dbReference type="OrthoDB" id="2768010at2"/>
<evidence type="ECO:0000256" key="1">
    <source>
        <dbReference type="SAM" id="SignalP"/>
    </source>
</evidence>
<protein>
    <recommendedName>
        <fullName evidence="2">Copper amine oxidase-like N-terminal domain-containing protein</fullName>
    </recommendedName>
</protein>
<accession>A0A2W1LV42</accession>
<keyword evidence="1" id="KW-0732">Signal</keyword>
<evidence type="ECO:0000259" key="2">
    <source>
        <dbReference type="Pfam" id="PF07833"/>
    </source>
</evidence>
<dbReference type="InterPro" id="IPR036582">
    <property type="entry name" value="Mao_N_sf"/>
</dbReference>
<comment type="caution">
    <text evidence="3">The sequence shown here is derived from an EMBL/GenBank/DDBJ whole genome shotgun (WGS) entry which is preliminary data.</text>
</comment>
<dbReference type="Gene3D" id="2.130.10.10">
    <property type="entry name" value="YVTN repeat-like/Quinoprotein amine dehydrogenase"/>
    <property type="match status" value="1"/>
</dbReference>
<organism evidence="3 4">
    <name type="scientific">Paenibacillus sambharensis</name>
    <dbReference type="NCBI Taxonomy" id="1803190"/>
    <lineage>
        <taxon>Bacteria</taxon>
        <taxon>Bacillati</taxon>
        <taxon>Bacillota</taxon>
        <taxon>Bacilli</taxon>
        <taxon>Bacillales</taxon>
        <taxon>Paenibacillaceae</taxon>
        <taxon>Paenibacillus</taxon>
    </lineage>
</organism>
<gene>
    <name evidence="3" type="ORF">DNH61_14125</name>
</gene>
<dbReference type="InterPro" id="IPR015943">
    <property type="entry name" value="WD40/YVTN_repeat-like_dom_sf"/>
</dbReference>
<dbReference type="InterPro" id="IPR012854">
    <property type="entry name" value="Cu_amine_oxidase-like_N"/>
</dbReference>
<dbReference type="Gene3D" id="3.30.457.10">
    <property type="entry name" value="Copper amine oxidase-like, N-terminal domain"/>
    <property type="match status" value="1"/>
</dbReference>
<name>A0A2W1LV42_9BACL</name>
<dbReference type="SUPFAM" id="SSF82171">
    <property type="entry name" value="DPP6 N-terminal domain-like"/>
    <property type="match status" value="1"/>
</dbReference>
<dbReference type="PANTHER" id="PTHR36842">
    <property type="entry name" value="PROTEIN TOLB HOMOLOG"/>
    <property type="match status" value="1"/>
</dbReference>
<dbReference type="SUPFAM" id="SSF55383">
    <property type="entry name" value="Copper amine oxidase, domain N"/>
    <property type="match status" value="1"/>
</dbReference>
<dbReference type="Pfam" id="PF07833">
    <property type="entry name" value="Cu_amine_oxidN1"/>
    <property type="match status" value="1"/>
</dbReference>
<dbReference type="Proteomes" id="UP000249522">
    <property type="component" value="Unassembled WGS sequence"/>
</dbReference>
<feature type="chain" id="PRO_5015860478" description="Copper amine oxidase-like N-terminal domain-containing protein" evidence="1">
    <location>
        <begin position="36"/>
        <end position="465"/>
    </location>
</feature>
<proteinExistence type="predicted"/>
<dbReference type="AlphaFoldDB" id="A0A2W1LV42"/>
<feature type="signal peptide" evidence="1">
    <location>
        <begin position="1"/>
        <end position="35"/>
    </location>
</feature>
<evidence type="ECO:0000313" key="4">
    <source>
        <dbReference type="Proteomes" id="UP000249522"/>
    </source>
</evidence>
<evidence type="ECO:0000313" key="3">
    <source>
        <dbReference type="EMBL" id="PZD95651.1"/>
    </source>
</evidence>
<sequence>MSMKGEQKLMTMKKTIAVTMMAAAISTAAVGGAYAAPGSASAVQIVQGTLNVNGMDTQVRTIASGSVQLVAVRDLALSLGAELGHNGSSYYMKLNDSTVEFKVGSKQITVNGSAQQLALPVLNVQGVNYIDSAVVTALGASMDADGGISTVNLLEAIDSAQWIGKGKLLASTYGEAGRTDYIVDAKTGKHEVLLVSVDTSDLAIAPDGARAAYVDGEGFVHILDLASKQDSKLGEDNSIKSELQWSADGTALYFLQGDKSSVVAKISAADGTVTKLLEDKVDYKSNLRVEGGTMAYTVVKTGKVTTDDKKSVDEDAISIDMTGTEPQVYFYNVYQGDNKPVQLTTSTEDKIFLELSPYGSAYYVSVPEEGSATVVSVNKEKQTAIAVAEGDVMQAVKHKNKLYVLTAGETNNLVYEIDLSSGSKKLINTLSDSVTSILPYGNQLALIEDGILYTFVGGSWKAITR</sequence>
<feature type="domain" description="Copper amine oxidase-like N-terminal" evidence="2">
    <location>
        <begin position="53"/>
        <end position="151"/>
    </location>
</feature>